<comment type="caution">
    <text evidence="1">The sequence shown here is derived from an EMBL/GenBank/DDBJ whole genome shotgun (WGS) entry which is preliminary data.</text>
</comment>
<proteinExistence type="predicted"/>
<sequence>MVLPDANLGIDNLDGILGAGYLPGQTWTFDYPNQQLWREANNWRPTHEYHETAMELPHDREGHPAGLPRIHLIIDGEDIPMLLDTGATAKPTAAGEKATDIPTVLGYGVTSYAPNSLIDRWHARHPQWPLVENGDDLIPHARLIRVPEIQIAGWSIGPVWFTERADRNIEGLASYMSGPVQGSAGANIYQHFIMTLDYKEGKAYFACATGCRPSNGSEVVSRAGEKSPD</sequence>
<dbReference type="RefSeq" id="WP_115479044.1">
    <property type="nucleotide sequence ID" value="NZ_QRBF01000006.1"/>
</dbReference>
<reference evidence="1 2" key="1">
    <citation type="submission" date="2018-07" db="EMBL/GenBank/DDBJ databases">
        <title>Dyella monticola sp. nov. and Dyella psychrodurans sp. nov. isolated from monsoon evergreen broad-leaved forest soil of Dinghu Mountain, China.</title>
        <authorList>
            <person name="Gao Z."/>
            <person name="Qiu L."/>
        </authorList>
    </citation>
    <scope>NUCLEOTIDE SEQUENCE [LARGE SCALE GENOMIC DNA]</scope>
    <source>
        <strain evidence="1 2">4MSK11</strain>
    </source>
</reference>
<dbReference type="Proteomes" id="UP000255334">
    <property type="component" value="Unassembled WGS sequence"/>
</dbReference>
<evidence type="ECO:0000313" key="1">
    <source>
        <dbReference type="EMBL" id="RDS81888.1"/>
    </source>
</evidence>
<evidence type="ECO:0000313" key="2">
    <source>
        <dbReference type="Proteomes" id="UP000255334"/>
    </source>
</evidence>
<dbReference type="OrthoDB" id="2987847at2"/>
<protein>
    <recommendedName>
        <fullName evidence="3">Peptidase A2 domain-containing protein</fullName>
    </recommendedName>
</protein>
<name>A0A370X0E9_9GAMM</name>
<accession>A0A370X0E9</accession>
<evidence type="ECO:0008006" key="3">
    <source>
        <dbReference type="Google" id="ProtNLM"/>
    </source>
</evidence>
<dbReference type="EMBL" id="QRBF01000006">
    <property type="protein sequence ID" value="RDS81888.1"/>
    <property type="molecule type" value="Genomic_DNA"/>
</dbReference>
<dbReference type="AlphaFoldDB" id="A0A370X0E9"/>
<keyword evidence="2" id="KW-1185">Reference proteome</keyword>
<organism evidence="1 2">
    <name type="scientific">Dyella psychrodurans</name>
    <dbReference type="NCBI Taxonomy" id="1927960"/>
    <lineage>
        <taxon>Bacteria</taxon>
        <taxon>Pseudomonadati</taxon>
        <taxon>Pseudomonadota</taxon>
        <taxon>Gammaproteobacteria</taxon>
        <taxon>Lysobacterales</taxon>
        <taxon>Rhodanobacteraceae</taxon>
        <taxon>Dyella</taxon>
    </lineage>
</organism>
<gene>
    <name evidence="1" type="ORF">DWU99_15830</name>
</gene>